<dbReference type="Proteomes" id="UP001162162">
    <property type="component" value="Unassembled WGS sequence"/>
</dbReference>
<dbReference type="InterPro" id="IPR051333">
    <property type="entry name" value="CLIP_Serine_Protease"/>
</dbReference>
<dbReference type="PANTHER" id="PTHR24260">
    <property type="match status" value="1"/>
</dbReference>
<comment type="caution">
    <text evidence="6">The sequence shown here is derived from an EMBL/GenBank/DDBJ whole genome shotgun (WGS) entry which is preliminary data.</text>
</comment>
<dbReference type="EMBL" id="JAPWTK010000004">
    <property type="protein sequence ID" value="KAJ8961846.1"/>
    <property type="molecule type" value="Genomic_DNA"/>
</dbReference>
<evidence type="ECO:0000256" key="4">
    <source>
        <dbReference type="ARBA" id="ARBA00024195"/>
    </source>
</evidence>
<keyword evidence="3" id="KW-0325">Glycoprotein</keyword>
<feature type="domain" description="Peptidase S1" evidence="5">
    <location>
        <begin position="1"/>
        <end position="161"/>
    </location>
</feature>
<comment type="similarity">
    <text evidence="4">Belongs to the peptidase S1 family. CLIP subfamily.</text>
</comment>
<dbReference type="InterPro" id="IPR043504">
    <property type="entry name" value="Peptidase_S1_PA_chymotrypsin"/>
</dbReference>
<reference evidence="6" key="1">
    <citation type="journal article" date="2023" name="Insect Mol. Biol.">
        <title>Genome sequencing provides insights into the evolution of gene families encoding plant cell wall-degrading enzymes in longhorned beetles.</title>
        <authorList>
            <person name="Shin N.R."/>
            <person name="Okamura Y."/>
            <person name="Kirsch R."/>
            <person name="Pauchet Y."/>
        </authorList>
    </citation>
    <scope>NUCLEOTIDE SEQUENCE</scope>
    <source>
        <strain evidence="6">AMC_N1</strain>
    </source>
</reference>
<evidence type="ECO:0000313" key="6">
    <source>
        <dbReference type="EMBL" id="KAJ8961846.1"/>
    </source>
</evidence>
<dbReference type="InterPro" id="IPR018114">
    <property type="entry name" value="TRYPSIN_HIS"/>
</dbReference>
<evidence type="ECO:0000259" key="5">
    <source>
        <dbReference type="PROSITE" id="PS50240"/>
    </source>
</evidence>
<feature type="non-terminal residue" evidence="6">
    <location>
        <position position="1"/>
    </location>
</feature>
<dbReference type="PANTHER" id="PTHR24260:SF147">
    <property type="entry name" value="EG:BACR7A4.3 PROTEIN-RELATED"/>
    <property type="match status" value="1"/>
</dbReference>
<sequence>ALIGYDSDNQISWSCGGSLISENFILTAAHCIKSKLGPPKYVRLGITEVSNLTFLQEYQVNHSMSHPEYTSKAKYHDIGLIRLSSDVNMRKEVRPACVHLEKDIPQKSAIATGWGSIKFMGPSSNHLLKVDLDFLTTKKMQRILPESNSSSQEFPETWNSG</sequence>
<keyword evidence="7" id="KW-1185">Reference proteome</keyword>
<evidence type="ECO:0000256" key="1">
    <source>
        <dbReference type="ARBA" id="ARBA00022729"/>
    </source>
</evidence>
<evidence type="ECO:0000313" key="7">
    <source>
        <dbReference type="Proteomes" id="UP001162162"/>
    </source>
</evidence>
<dbReference type="FunFam" id="2.40.10.10:FF:000028">
    <property type="entry name" value="Serine protease easter"/>
    <property type="match status" value="1"/>
</dbReference>
<gene>
    <name evidence="6" type="ORF">NQ318_021463</name>
</gene>
<keyword evidence="2" id="KW-1015">Disulfide bond</keyword>
<organism evidence="6 7">
    <name type="scientific">Aromia moschata</name>
    <dbReference type="NCBI Taxonomy" id="1265417"/>
    <lineage>
        <taxon>Eukaryota</taxon>
        <taxon>Metazoa</taxon>
        <taxon>Ecdysozoa</taxon>
        <taxon>Arthropoda</taxon>
        <taxon>Hexapoda</taxon>
        <taxon>Insecta</taxon>
        <taxon>Pterygota</taxon>
        <taxon>Neoptera</taxon>
        <taxon>Endopterygota</taxon>
        <taxon>Coleoptera</taxon>
        <taxon>Polyphaga</taxon>
        <taxon>Cucujiformia</taxon>
        <taxon>Chrysomeloidea</taxon>
        <taxon>Cerambycidae</taxon>
        <taxon>Cerambycinae</taxon>
        <taxon>Callichromatini</taxon>
        <taxon>Aromia</taxon>
    </lineage>
</organism>
<evidence type="ECO:0000256" key="3">
    <source>
        <dbReference type="ARBA" id="ARBA00023180"/>
    </source>
</evidence>
<dbReference type="PROSITE" id="PS50240">
    <property type="entry name" value="TRYPSIN_DOM"/>
    <property type="match status" value="1"/>
</dbReference>
<proteinExistence type="inferred from homology"/>
<name>A0AAV8ZBW8_9CUCU</name>
<dbReference type="InterPro" id="IPR001254">
    <property type="entry name" value="Trypsin_dom"/>
</dbReference>
<dbReference type="PRINTS" id="PR00722">
    <property type="entry name" value="CHYMOTRYPSIN"/>
</dbReference>
<evidence type="ECO:0000256" key="2">
    <source>
        <dbReference type="ARBA" id="ARBA00023157"/>
    </source>
</evidence>
<accession>A0AAV8ZBW8</accession>
<dbReference type="SUPFAM" id="SSF50494">
    <property type="entry name" value="Trypsin-like serine proteases"/>
    <property type="match status" value="1"/>
</dbReference>
<dbReference type="Gene3D" id="2.40.10.10">
    <property type="entry name" value="Trypsin-like serine proteases"/>
    <property type="match status" value="2"/>
</dbReference>
<dbReference type="SMART" id="SM00020">
    <property type="entry name" value="Tryp_SPc"/>
    <property type="match status" value="1"/>
</dbReference>
<protein>
    <recommendedName>
        <fullName evidence="5">Peptidase S1 domain-containing protein</fullName>
    </recommendedName>
</protein>
<dbReference type="InterPro" id="IPR001314">
    <property type="entry name" value="Peptidase_S1A"/>
</dbReference>
<dbReference type="PROSITE" id="PS00134">
    <property type="entry name" value="TRYPSIN_HIS"/>
    <property type="match status" value="1"/>
</dbReference>
<dbReference type="GO" id="GO:0006508">
    <property type="term" value="P:proteolysis"/>
    <property type="evidence" value="ECO:0007669"/>
    <property type="project" value="InterPro"/>
</dbReference>
<dbReference type="GO" id="GO:0004252">
    <property type="term" value="F:serine-type endopeptidase activity"/>
    <property type="evidence" value="ECO:0007669"/>
    <property type="project" value="InterPro"/>
</dbReference>
<dbReference type="InterPro" id="IPR009003">
    <property type="entry name" value="Peptidase_S1_PA"/>
</dbReference>
<dbReference type="Pfam" id="PF00089">
    <property type="entry name" value="Trypsin"/>
    <property type="match status" value="1"/>
</dbReference>
<dbReference type="AlphaFoldDB" id="A0AAV8ZBW8"/>
<keyword evidence="1" id="KW-0732">Signal</keyword>